<dbReference type="CDD" id="cd06163">
    <property type="entry name" value="S2P-M50_PDZ_RseP-like"/>
    <property type="match status" value="1"/>
</dbReference>
<dbReference type="NCBIfam" id="TIGR00054">
    <property type="entry name" value="RIP metalloprotease RseP"/>
    <property type="match status" value="1"/>
</dbReference>
<dbReference type="GO" id="GO:0016020">
    <property type="term" value="C:membrane"/>
    <property type="evidence" value="ECO:0007669"/>
    <property type="project" value="UniProtKB-SubCell"/>
</dbReference>
<keyword evidence="3 12" id="KW-0645">Protease</keyword>
<accession>A0A3B0WFE3</accession>
<evidence type="ECO:0000256" key="3">
    <source>
        <dbReference type="ARBA" id="ARBA00022670"/>
    </source>
</evidence>
<evidence type="ECO:0000256" key="1">
    <source>
        <dbReference type="ARBA" id="ARBA00001947"/>
    </source>
</evidence>
<dbReference type="PANTHER" id="PTHR42837">
    <property type="entry name" value="REGULATOR OF SIGMA-E PROTEASE RSEP"/>
    <property type="match status" value="1"/>
</dbReference>
<dbReference type="GO" id="GO:0051301">
    <property type="term" value="P:cell division"/>
    <property type="evidence" value="ECO:0007669"/>
    <property type="project" value="UniProtKB-KW"/>
</dbReference>
<dbReference type="SUPFAM" id="SSF50156">
    <property type="entry name" value="PDZ domain-like"/>
    <property type="match status" value="1"/>
</dbReference>
<dbReference type="AlphaFoldDB" id="A0A3B0WFE3"/>
<keyword evidence="8" id="KW-0482">Metalloprotease</keyword>
<organism evidence="12">
    <name type="scientific">hydrothermal vent metagenome</name>
    <dbReference type="NCBI Taxonomy" id="652676"/>
    <lineage>
        <taxon>unclassified sequences</taxon>
        <taxon>metagenomes</taxon>
        <taxon>ecological metagenomes</taxon>
    </lineage>
</organism>
<dbReference type="GO" id="GO:0004222">
    <property type="term" value="F:metalloendopeptidase activity"/>
    <property type="evidence" value="ECO:0007669"/>
    <property type="project" value="InterPro"/>
</dbReference>
<dbReference type="EMBL" id="UOFB01000350">
    <property type="protein sequence ID" value="VAW49417.1"/>
    <property type="molecule type" value="Genomic_DNA"/>
</dbReference>
<evidence type="ECO:0000256" key="6">
    <source>
        <dbReference type="ARBA" id="ARBA00022833"/>
    </source>
</evidence>
<comment type="subcellular location">
    <subcellularLocation>
        <location evidence="2">Membrane</location>
        <topology evidence="2">Multi-pass membrane protein</topology>
    </subcellularLocation>
</comment>
<dbReference type="InterPro" id="IPR008915">
    <property type="entry name" value="Peptidase_M50"/>
</dbReference>
<evidence type="ECO:0000313" key="12">
    <source>
        <dbReference type="EMBL" id="VAW49417.1"/>
    </source>
</evidence>
<evidence type="ECO:0000256" key="2">
    <source>
        <dbReference type="ARBA" id="ARBA00004141"/>
    </source>
</evidence>
<feature type="transmembrane region" description="Helical" evidence="10">
    <location>
        <begin position="96"/>
        <end position="121"/>
    </location>
</feature>
<keyword evidence="4 10" id="KW-0812">Transmembrane</keyword>
<protein>
    <submittedName>
        <fullName evidence="12">Intramembrane protease RasP/YluC, implicated in cell division based on FtsL cleavage</fullName>
    </submittedName>
</protein>
<evidence type="ECO:0000256" key="4">
    <source>
        <dbReference type="ARBA" id="ARBA00022692"/>
    </source>
</evidence>
<dbReference type="InterPro" id="IPR004387">
    <property type="entry name" value="Pept_M50_Zn"/>
</dbReference>
<dbReference type="GO" id="GO:0006508">
    <property type="term" value="P:proteolysis"/>
    <property type="evidence" value="ECO:0007669"/>
    <property type="project" value="UniProtKB-KW"/>
</dbReference>
<feature type="transmembrane region" description="Helical" evidence="10">
    <location>
        <begin position="388"/>
        <end position="412"/>
    </location>
</feature>
<gene>
    <name evidence="12" type="ORF">MNBD_GAMMA04-1463</name>
</gene>
<dbReference type="Pfam" id="PF02163">
    <property type="entry name" value="Peptidase_M50"/>
    <property type="match status" value="1"/>
</dbReference>
<keyword evidence="12" id="KW-0132">Cell division</keyword>
<evidence type="ECO:0000256" key="7">
    <source>
        <dbReference type="ARBA" id="ARBA00022989"/>
    </source>
</evidence>
<dbReference type="PANTHER" id="PTHR42837:SF2">
    <property type="entry name" value="MEMBRANE METALLOPROTEASE ARASP2, CHLOROPLASTIC-RELATED"/>
    <property type="match status" value="1"/>
</dbReference>
<evidence type="ECO:0000256" key="8">
    <source>
        <dbReference type="ARBA" id="ARBA00023049"/>
    </source>
</evidence>
<comment type="cofactor">
    <cofactor evidence="1">
        <name>Zn(2+)</name>
        <dbReference type="ChEBI" id="CHEBI:29105"/>
    </cofactor>
</comment>
<dbReference type="InterPro" id="IPR036034">
    <property type="entry name" value="PDZ_sf"/>
</dbReference>
<evidence type="ECO:0000256" key="9">
    <source>
        <dbReference type="ARBA" id="ARBA00023136"/>
    </source>
</evidence>
<dbReference type="Gene3D" id="2.30.42.10">
    <property type="match status" value="2"/>
</dbReference>
<sequence length="465" mass="51161">MTVLWSVLGFIVVMGIVVTIHEWGHYQVARWFNIKVKVFSIGFGKSIYEKQGEETCFKIGVIPLGGYVRFLDEAEGPVSKEELARAFNRQSVYKRFAVVAAGPVVNLVFAVLVFSVMYLVGVSGLKPIFNKIAPDSPVSSSLPQVFSQETESSRVWSVVEVGGGSVYSWQMVHQALLKAKVHHEEAVDFVVERLDTGEKILLKEVSLAALDLNRPEQNWLQLLGFAPFDIPLPSVLGSVLPDGPASQAGLLPQDEIVAINETLTPQWMDLVKAIQNKPSQTVQIRYIRDNALYTTTVVLEQKRLVTGEVVGQMGIGVYVSPERLKPYTVVVQYGVIEAVQQGYQRSVELFNMSLVMLQRMFFGDVSLQHLSGPISIAQFSGQAMQSGLVTFLGLLGLISLSIGLLNLLPIPILDGGHLVYYLIEMVKGSPVSVQIMEIGQRIGIVLIIGLTFVALFNDILRISNG</sequence>
<keyword evidence="5" id="KW-0378">Hydrolase</keyword>
<keyword evidence="6" id="KW-0862">Zinc</keyword>
<keyword evidence="9 10" id="KW-0472">Membrane</keyword>
<evidence type="ECO:0000259" key="11">
    <source>
        <dbReference type="SMART" id="SM00228"/>
    </source>
</evidence>
<keyword evidence="12" id="KW-0131">Cell cycle</keyword>
<feature type="transmembrane region" description="Helical" evidence="10">
    <location>
        <begin position="438"/>
        <end position="460"/>
    </location>
</feature>
<reference evidence="12" key="1">
    <citation type="submission" date="2018-06" db="EMBL/GenBank/DDBJ databases">
        <authorList>
            <person name="Zhirakovskaya E."/>
        </authorList>
    </citation>
    <scope>NUCLEOTIDE SEQUENCE</scope>
</reference>
<evidence type="ECO:0000256" key="10">
    <source>
        <dbReference type="SAM" id="Phobius"/>
    </source>
</evidence>
<evidence type="ECO:0000256" key="5">
    <source>
        <dbReference type="ARBA" id="ARBA00022801"/>
    </source>
</evidence>
<proteinExistence type="predicted"/>
<name>A0A3B0WFE3_9ZZZZ</name>
<dbReference type="InterPro" id="IPR001478">
    <property type="entry name" value="PDZ"/>
</dbReference>
<dbReference type="SMART" id="SM00228">
    <property type="entry name" value="PDZ"/>
    <property type="match status" value="1"/>
</dbReference>
<keyword evidence="7 10" id="KW-1133">Transmembrane helix</keyword>
<feature type="domain" description="PDZ" evidence="11">
    <location>
        <begin position="221"/>
        <end position="290"/>
    </location>
</feature>